<proteinExistence type="predicted"/>
<protein>
    <recommendedName>
        <fullName evidence="5">Collagen-like protein</fullName>
    </recommendedName>
</protein>
<dbReference type="RefSeq" id="WP_097441264.1">
    <property type="nucleotide sequence ID" value="NZ_NBWU01000001.1"/>
</dbReference>
<comment type="caution">
    <text evidence="3">The sequence shown here is derived from an EMBL/GenBank/DDBJ whole genome shotgun (WGS) entry which is preliminary data.</text>
</comment>
<keyword evidence="2" id="KW-0732">Signal</keyword>
<dbReference type="Pfam" id="PF01391">
    <property type="entry name" value="Collagen"/>
    <property type="match status" value="1"/>
</dbReference>
<feature type="region of interest" description="Disordered" evidence="1">
    <location>
        <begin position="28"/>
        <end position="83"/>
    </location>
</feature>
<evidence type="ECO:0000256" key="2">
    <source>
        <dbReference type="SAM" id="SignalP"/>
    </source>
</evidence>
<dbReference type="PANTHER" id="PTHR24637">
    <property type="entry name" value="COLLAGEN"/>
    <property type="match status" value="1"/>
</dbReference>
<evidence type="ECO:0000313" key="3">
    <source>
        <dbReference type="EMBL" id="PCE65734.1"/>
    </source>
</evidence>
<sequence>MKITMKLGHALLLVLSLVLMVSCEGDQGEIGPRGIQGEPGRDGVDGTNGVDGSDGQDGQDGVDGQNGQDGENGEDGADGNANVIASDWFGPTDQYFTVNGYARFAEFNREVPELTTAIIENGTILVYAKLPSIVPDLLPTGHISQLPLQINPGNPRNEWHFAYFAGEGNLKIRLTRLGSATPATYSFSSSHRFRYIIIPANIASTTGKTAIDYTQMNYEELTTHFNLKP</sequence>
<dbReference type="InterPro" id="IPR008160">
    <property type="entry name" value="Collagen"/>
</dbReference>
<keyword evidence="4" id="KW-1185">Reference proteome</keyword>
<dbReference type="AlphaFoldDB" id="A0A2A4GCN3"/>
<name>A0A2A4GCN3_9FLAO</name>
<gene>
    <name evidence="3" type="ORF">B7P33_00050</name>
</gene>
<feature type="chain" id="PRO_5012517256" description="Collagen-like protein" evidence="2">
    <location>
        <begin position="22"/>
        <end position="229"/>
    </location>
</feature>
<accession>A0A2A4GCN3</accession>
<evidence type="ECO:0008006" key="5">
    <source>
        <dbReference type="Google" id="ProtNLM"/>
    </source>
</evidence>
<reference evidence="3 4" key="1">
    <citation type="submission" date="2017-04" db="EMBL/GenBank/DDBJ databases">
        <title>A new member of the family Flavobacteriaceae isolated from ascidians.</title>
        <authorList>
            <person name="Chen L."/>
        </authorList>
    </citation>
    <scope>NUCLEOTIDE SEQUENCE [LARGE SCALE GENOMIC DNA]</scope>
    <source>
        <strain evidence="3 4">HQA918</strain>
    </source>
</reference>
<dbReference type="EMBL" id="NBWU01000001">
    <property type="protein sequence ID" value="PCE65734.1"/>
    <property type="molecule type" value="Genomic_DNA"/>
</dbReference>
<dbReference type="PROSITE" id="PS51257">
    <property type="entry name" value="PROKAR_LIPOPROTEIN"/>
    <property type="match status" value="1"/>
</dbReference>
<organism evidence="3 4">
    <name type="scientific">Sediminicola luteus</name>
    <dbReference type="NCBI Taxonomy" id="319238"/>
    <lineage>
        <taxon>Bacteria</taxon>
        <taxon>Pseudomonadati</taxon>
        <taxon>Bacteroidota</taxon>
        <taxon>Flavobacteriia</taxon>
        <taxon>Flavobacteriales</taxon>
        <taxon>Flavobacteriaceae</taxon>
        <taxon>Sediminicola</taxon>
    </lineage>
</organism>
<dbReference type="OrthoDB" id="679784at2"/>
<feature type="signal peptide" evidence="2">
    <location>
        <begin position="1"/>
        <end position="21"/>
    </location>
</feature>
<evidence type="ECO:0000313" key="4">
    <source>
        <dbReference type="Proteomes" id="UP000219559"/>
    </source>
</evidence>
<evidence type="ECO:0000256" key="1">
    <source>
        <dbReference type="SAM" id="MobiDB-lite"/>
    </source>
</evidence>
<dbReference type="Proteomes" id="UP000219559">
    <property type="component" value="Unassembled WGS sequence"/>
</dbReference>